<dbReference type="Pfam" id="PF02225">
    <property type="entry name" value="PA"/>
    <property type="match status" value="1"/>
</dbReference>
<dbReference type="GO" id="GO:0016020">
    <property type="term" value="C:membrane"/>
    <property type="evidence" value="ECO:0007669"/>
    <property type="project" value="InterPro"/>
</dbReference>
<feature type="region of interest" description="Disordered" evidence="12">
    <location>
        <begin position="1716"/>
        <end position="1755"/>
    </location>
</feature>
<dbReference type="InterPro" id="IPR003137">
    <property type="entry name" value="PA_domain"/>
</dbReference>
<dbReference type="Pfam" id="PF06280">
    <property type="entry name" value="fn3_5"/>
    <property type="match status" value="1"/>
</dbReference>
<feature type="active site" description="Charge relay system" evidence="9 10">
    <location>
        <position position="567"/>
    </location>
</feature>
<dbReference type="GO" id="GO:0005975">
    <property type="term" value="P:carbohydrate metabolic process"/>
    <property type="evidence" value="ECO:0007669"/>
    <property type="project" value="UniProtKB-ARBA"/>
</dbReference>
<dbReference type="EMBL" id="CP050804">
    <property type="protein sequence ID" value="QJC21911.1"/>
    <property type="molecule type" value="Genomic_DNA"/>
</dbReference>
<dbReference type="SUPFAM" id="SSF52743">
    <property type="entry name" value="Subtilisin-like"/>
    <property type="match status" value="1"/>
</dbReference>
<evidence type="ECO:0000256" key="8">
    <source>
        <dbReference type="ARBA" id="ARBA00022825"/>
    </source>
</evidence>
<dbReference type="InterPro" id="IPR023828">
    <property type="entry name" value="Peptidase_S8_Ser-AS"/>
</dbReference>
<dbReference type="InterPro" id="IPR000209">
    <property type="entry name" value="Peptidase_S8/S53_dom"/>
</dbReference>
<dbReference type="InterPro" id="IPR036852">
    <property type="entry name" value="Peptidase_S8/S53_dom_sf"/>
</dbReference>
<evidence type="ECO:0000256" key="13">
    <source>
        <dbReference type="SAM" id="Phobius"/>
    </source>
</evidence>
<feature type="active site" description="Charge relay system" evidence="9 10">
    <location>
        <position position="226"/>
    </location>
</feature>
<evidence type="ECO:0000256" key="5">
    <source>
        <dbReference type="ARBA" id="ARBA00022729"/>
    </source>
</evidence>
<keyword evidence="4 10" id="KW-0645">Protease</keyword>
<evidence type="ECO:0000259" key="17">
    <source>
        <dbReference type="Pfam" id="PF06280"/>
    </source>
</evidence>
<dbReference type="PANTHER" id="PTHR43806:SF11">
    <property type="entry name" value="CEREVISIN-RELATED"/>
    <property type="match status" value="1"/>
</dbReference>
<evidence type="ECO:0000256" key="10">
    <source>
        <dbReference type="PROSITE-ProRule" id="PRU01240"/>
    </source>
</evidence>
<sequence length="1798" mass="193042">MGRFLKSAAFASVLAASLAFAPLAVALPASDARHSGDISLADMDRLLKEHGSQSSQRVRVLVMLKNQPTVFSEPSETANKGEQTALIDNWAKKYGLEAGRQLGFLVNGFAATMPANKIPALRQEPEVSSVKLERTFEKLEHNARKMEGVPLAYERHGLDGRGVVVSIIDSGIDPSHQDLQLTAEECAAAKLKPDTSHGSLFTCKVPAGYNFADDNYEIVDQNKTEHGQHVSGIVAAHGSAREGIDKPDVVANNGFDGVAPQAQLLAMKVFSNDPDARANDSDIIAAIETSVKLKADIINMSLGSANGNRNESDGVFRAIAKAREAGVLVVVAAGNEGMNFSLTGELDSTLTQLDDGTLGSPAADTGAFAVASIDNQVQVVPVATWRIGDNGEEQALPHKAATGKADGQPHKIVDLGYGQVTDFTPEKNAALAGNYALIQRGKERFSDMFERAFAADAKGVVVYNDARRGEEFIGMGGVEEYTEFSASTYHSVGAKLAEESAKGDVYVTFTQNRKLADFAGKKALRPSSFSSWGPTPTLDFAPHISGIGGEVYSTLNNNRYASDSGTSMAAPNVSGLSALMWQHYSKEFPELTGPERTDRIRAALMNTAQIPTNEDGVPYAPRQVGAGLARIDHAADTPVIATVDGLPYVSLREVNAPKTFTVTLHNYGTTEATYTVPAQQVVNEHKGLGQNTTTVVSDETLSASVETITVPAGQDREVSFTLNPRVGAAHFIEGWARLNGEDVPDIAIPYLGFVGDWNAEKIIAEPGQTWGDPVSLTATTGLATLREDITVPIGLLNDIAKEPGDDRDLTLWMSPNGDHMHDVIFPQLLVRRNASDVVYEVESEDGTFHQTTGKQQDLRRYTLKTAMEPTMSNDTIVQDSSEFGFDGKIYDPKNVDYQNVPDGRYIFRVKTRVSDDYDWQVTEMPFGIDTSVPTITFGDYDEANGYAYFTVNDSGSGIQTKPLVDTDQETNLVAERVNNSDSEFRVKVKPGTTHIIVSAGDMASNIAIDSHILDPARKLSVTFAQDMQNGPVGPIKPYFTTQGDPEGAKLNIEGYTAEEVERVTVNGGEADLADRYFFTQVPIEPGQNEIEVVAYNARGDVVSTVELTPFYDDEKPTVTIDTPAPVADNMVTITGTITDTNKDAQLSVSAYDEAATIDRDGRFTLQVEVGDETETVTVIASDGAQRVITVVPIAGRGADVVVPPAPPLPGGPILPPPPPPLPGDDYPLEAELPTIDNAQCSPEIAVCAVPTDTTDYNRETKVFTMRGMLDPDTVAKFQLVPTGEAGDGKVIEPTPLVAKIDETTGMYTLDVPATTGQNDFRLELYVPDENGNEPVRVQAQTFKLLIDVNVPEIHIDQPLTVGGSIFTSSNDIVFTGKVSDDGWGYKFQINKDTVEERENNSGHGPQSNEREFTYPIKVDDGDNILLTVVDRFGNQVLGIFPVVVDKDKPTVGASYMDKNLEEDMLLTDDSPVVAAAKDANLRSFKVTLTDSLGQQVLDETKYSEIDVTERKLEELMIDVRDIQEESAQELEKSGIGKLSAAPVNKANNKAGEPEGQAEEHKPTVENETFVTGSEATVVTDELMIPVDTQKLGAGIYTLAMQADDLAGNMTMRTVAFAVDRLPQISGPDVIDVTMTKEQMSDLAQAGSLIFPKYSIDDDGSADFAGDGSGRGEAYLVLDPSTILVSGKNTVMLRAVQPNGMESHKLITVNVTVHTDASTQTPDDSQQPGESNTSPDNPGKKPGVGSGDVFGLRAPTDPQIVGSSQLSGSLATTGTYAALLALLAGGLITSGMVLNRRAV</sequence>
<dbReference type="InterPro" id="IPR023827">
    <property type="entry name" value="Peptidase_S8_Asp-AS"/>
</dbReference>
<keyword evidence="2" id="KW-0134">Cell wall</keyword>
<keyword evidence="13" id="KW-0472">Membrane</keyword>
<evidence type="ECO:0000256" key="7">
    <source>
        <dbReference type="ARBA" id="ARBA00022801"/>
    </source>
</evidence>
<dbReference type="InterPro" id="IPR013783">
    <property type="entry name" value="Ig-like_fold"/>
</dbReference>
<dbReference type="Proteomes" id="UP000502298">
    <property type="component" value="Chromosome"/>
</dbReference>
<evidence type="ECO:0000313" key="18">
    <source>
        <dbReference type="EMBL" id="QJC21911.1"/>
    </source>
</evidence>
<dbReference type="PROSITE" id="PS00138">
    <property type="entry name" value="SUBTILASE_SER"/>
    <property type="match status" value="1"/>
</dbReference>
<accession>A0A6H2ELD7</accession>
<organism evidence="18 19">
    <name type="scientific">Arcanobacterium buesumense</name>
    <dbReference type="NCBI Taxonomy" id="2722751"/>
    <lineage>
        <taxon>Bacteria</taxon>
        <taxon>Bacillati</taxon>
        <taxon>Actinomycetota</taxon>
        <taxon>Actinomycetes</taxon>
        <taxon>Actinomycetales</taxon>
        <taxon>Actinomycetaceae</taxon>
        <taxon>Arcanobacterium</taxon>
    </lineage>
</organism>
<reference evidence="18 19" key="1">
    <citation type="submission" date="2020-03" db="EMBL/GenBank/DDBJ databases">
        <title>Complete genome of Arcanobacterium buesumensis sp. nov. strain 2701.</title>
        <authorList>
            <person name="Borowiak M."/>
            <person name="Alssahen M."/>
            <person name="Laemmler C."/>
            <person name="Malorny B."/>
            <person name="Hassan A."/>
            <person name="Prenger-Berninghoff E."/>
            <person name="Ploetz M."/>
            <person name="Abdulmawjood A."/>
        </authorList>
    </citation>
    <scope>NUCLEOTIDE SEQUENCE [LARGE SCALE GENOMIC DNA]</scope>
    <source>
        <strain evidence="18 19">2701</strain>
    </source>
</reference>
<dbReference type="PROSITE" id="PS51892">
    <property type="entry name" value="SUBTILASE"/>
    <property type="match status" value="1"/>
</dbReference>
<evidence type="ECO:0000259" key="16">
    <source>
        <dbReference type="Pfam" id="PF02225"/>
    </source>
</evidence>
<keyword evidence="13" id="KW-0812">Transmembrane</keyword>
<keyword evidence="5 14" id="KW-0732">Signal</keyword>
<feature type="active site" description="Charge relay system" evidence="9 10">
    <location>
        <position position="169"/>
    </location>
</feature>
<feature type="domain" description="Peptidase S8/S53" evidence="15">
    <location>
        <begin position="160"/>
        <end position="627"/>
    </location>
</feature>
<dbReference type="CDD" id="cd07475">
    <property type="entry name" value="Peptidases_S8_C5a_Peptidase"/>
    <property type="match status" value="1"/>
</dbReference>
<evidence type="ECO:0000256" key="12">
    <source>
        <dbReference type="SAM" id="MobiDB-lite"/>
    </source>
</evidence>
<evidence type="ECO:0000256" key="11">
    <source>
        <dbReference type="RuleBase" id="RU003355"/>
    </source>
</evidence>
<evidence type="ECO:0000259" key="15">
    <source>
        <dbReference type="Pfam" id="PF00082"/>
    </source>
</evidence>
<dbReference type="Gene3D" id="2.60.40.10">
    <property type="entry name" value="Immunoglobulins"/>
    <property type="match status" value="2"/>
</dbReference>
<dbReference type="GO" id="GO:0006508">
    <property type="term" value="P:proteolysis"/>
    <property type="evidence" value="ECO:0007669"/>
    <property type="project" value="UniProtKB-KW"/>
</dbReference>
<proteinExistence type="inferred from homology"/>
<gene>
    <name evidence="18" type="ORF">HC352_04935</name>
</gene>
<dbReference type="PROSITE" id="PS00136">
    <property type="entry name" value="SUBTILASE_ASP"/>
    <property type="match status" value="1"/>
</dbReference>
<keyword evidence="13" id="KW-1133">Transmembrane helix</keyword>
<keyword evidence="19" id="KW-1185">Reference proteome</keyword>
<evidence type="ECO:0000256" key="14">
    <source>
        <dbReference type="SAM" id="SignalP"/>
    </source>
</evidence>
<evidence type="ECO:0000256" key="6">
    <source>
        <dbReference type="ARBA" id="ARBA00022737"/>
    </source>
</evidence>
<keyword evidence="3" id="KW-0964">Secreted</keyword>
<evidence type="ECO:0000256" key="4">
    <source>
        <dbReference type="ARBA" id="ARBA00022670"/>
    </source>
</evidence>
<evidence type="ECO:0000256" key="3">
    <source>
        <dbReference type="ARBA" id="ARBA00022525"/>
    </source>
</evidence>
<dbReference type="Gene3D" id="2.60.40.1710">
    <property type="entry name" value="Subtilisin-like superfamily"/>
    <property type="match status" value="1"/>
</dbReference>
<evidence type="ECO:0000256" key="1">
    <source>
        <dbReference type="ARBA" id="ARBA00011073"/>
    </source>
</evidence>
<dbReference type="RefSeq" id="WP_168917850.1">
    <property type="nucleotide sequence ID" value="NZ_CP050804.1"/>
</dbReference>
<dbReference type="InterPro" id="IPR010435">
    <property type="entry name" value="C5a/SBT2-like_Fn3"/>
</dbReference>
<dbReference type="PRINTS" id="PR00723">
    <property type="entry name" value="SUBTILISIN"/>
</dbReference>
<comment type="similarity">
    <text evidence="1 10 11">Belongs to the peptidase S8 family.</text>
</comment>
<dbReference type="GO" id="GO:0004252">
    <property type="term" value="F:serine-type endopeptidase activity"/>
    <property type="evidence" value="ECO:0007669"/>
    <property type="project" value="UniProtKB-UniRule"/>
</dbReference>
<evidence type="ECO:0000256" key="2">
    <source>
        <dbReference type="ARBA" id="ARBA00022512"/>
    </source>
</evidence>
<dbReference type="SUPFAM" id="SSF52025">
    <property type="entry name" value="PA domain"/>
    <property type="match status" value="1"/>
</dbReference>
<feature type="domain" description="PA" evidence="16">
    <location>
        <begin position="419"/>
        <end position="474"/>
    </location>
</feature>
<evidence type="ECO:0000256" key="9">
    <source>
        <dbReference type="PIRSR" id="PIRSR615500-1"/>
    </source>
</evidence>
<feature type="chain" id="PRO_5026213621" evidence="14">
    <location>
        <begin position="27"/>
        <end position="1798"/>
    </location>
</feature>
<dbReference type="InterPro" id="IPR034216">
    <property type="entry name" value="C5a_Peptidase"/>
</dbReference>
<name>A0A6H2ELD7_9ACTO</name>
<feature type="signal peptide" evidence="14">
    <location>
        <begin position="1"/>
        <end position="26"/>
    </location>
</feature>
<feature type="domain" description="C5a peptidase/Subtilisin-like protease SBT2-like Fn3-like" evidence="17">
    <location>
        <begin position="649"/>
        <end position="751"/>
    </location>
</feature>
<keyword evidence="7 10" id="KW-0378">Hydrolase</keyword>
<feature type="transmembrane region" description="Helical" evidence="13">
    <location>
        <begin position="1773"/>
        <end position="1793"/>
    </location>
</feature>
<dbReference type="InterPro" id="IPR050131">
    <property type="entry name" value="Peptidase_S8_subtilisin-like"/>
</dbReference>
<keyword evidence="6" id="KW-0677">Repeat</keyword>
<evidence type="ECO:0000313" key="19">
    <source>
        <dbReference type="Proteomes" id="UP000502298"/>
    </source>
</evidence>
<feature type="region of interest" description="Disordered" evidence="12">
    <location>
        <begin position="1528"/>
        <end position="1564"/>
    </location>
</feature>
<dbReference type="Gene3D" id="3.40.50.200">
    <property type="entry name" value="Peptidase S8/S53 domain"/>
    <property type="match status" value="1"/>
</dbReference>
<dbReference type="KEGG" id="arca:HC352_04935"/>
<protein>
    <submittedName>
        <fullName evidence="18">S8 family serine peptidase</fullName>
    </submittedName>
</protein>
<dbReference type="InterPro" id="IPR015500">
    <property type="entry name" value="Peptidase_S8_subtilisin-rel"/>
</dbReference>
<dbReference type="Pfam" id="PF00082">
    <property type="entry name" value="Peptidase_S8"/>
    <property type="match status" value="1"/>
</dbReference>
<dbReference type="Gene3D" id="3.50.30.30">
    <property type="match status" value="1"/>
</dbReference>
<dbReference type="InterPro" id="IPR046450">
    <property type="entry name" value="PA_dom_sf"/>
</dbReference>
<feature type="compositionally biased region" description="Polar residues" evidence="12">
    <location>
        <begin position="1716"/>
        <end position="1735"/>
    </location>
</feature>
<keyword evidence="8 10" id="KW-0720">Serine protease</keyword>
<dbReference type="PANTHER" id="PTHR43806">
    <property type="entry name" value="PEPTIDASE S8"/>
    <property type="match status" value="1"/>
</dbReference>